<proteinExistence type="predicted"/>
<dbReference type="EMBL" id="SHKL01000001">
    <property type="protein sequence ID" value="RZT85555.1"/>
    <property type="molecule type" value="Genomic_DNA"/>
</dbReference>
<reference evidence="2 3" key="1">
    <citation type="submission" date="2019-02" db="EMBL/GenBank/DDBJ databases">
        <title>Sequencing the genomes of 1000 actinobacteria strains.</title>
        <authorList>
            <person name="Klenk H.-P."/>
        </authorList>
    </citation>
    <scope>NUCLEOTIDE SEQUENCE [LARGE SCALE GENOMIC DNA]</scope>
    <source>
        <strain evidence="2 3">DSM 45779</strain>
    </source>
</reference>
<protein>
    <submittedName>
        <fullName evidence="2">Uncharacterized protein</fullName>
    </submittedName>
</protein>
<organism evidence="2 3">
    <name type="scientific">Pseudonocardia sediminis</name>
    <dbReference type="NCBI Taxonomy" id="1397368"/>
    <lineage>
        <taxon>Bacteria</taxon>
        <taxon>Bacillati</taxon>
        <taxon>Actinomycetota</taxon>
        <taxon>Actinomycetes</taxon>
        <taxon>Pseudonocardiales</taxon>
        <taxon>Pseudonocardiaceae</taxon>
        <taxon>Pseudonocardia</taxon>
    </lineage>
</organism>
<comment type="caution">
    <text evidence="2">The sequence shown here is derived from an EMBL/GenBank/DDBJ whole genome shotgun (WGS) entry which is preliminary data.</text>
</comment>
<evidence type="ECO:0000313" key="2">
    <source>
        <dbReference type="EMBL" id="RZT85555.1"/>
    </source>
</evidence>
<name>A0A4Q7UUW4_PSEST</name>
<feature type="region of interest" description="Disordered" evidence="1">
    <location>
        <begin position="99"/>
        <end position="125"/>
    </location>
</feature>
<feature type="compositionally biased region" description="Polar residues" evidence="1">
    <location>
        <begin position="106"/>
        <end position="117"/>
    </location>
</feature>
<dbReference type="Proteomes" id="UP000291591">
    <property type="component" value="Unassembled WGS sequence"/>
</dbReference>
<evidence type="ECO:0000313" key="3">
    <source>
        <dbReference type="Proteomes" id="UP000291591"/>
    </source>
</evidence>
<dbReference type="AlphaFoldDB" id="A0A4Q7UUW4"/>
<gene>
    <name evidence="2" type="ORF">EV383_2428</name>
</gene>
<sequence>MPGVAEPAVMVDAAGSPPAFARLERPAGQASHARVVLGRIMFDVRDLAAFRTTALAFEEVEKLSANTFLPKPVQPAPKERAARTAGRFFVAPAKDSRRLRREAARSGSQVAPATSQAAKAIERGR</sequence>
<keyword evidence="3" id="KW-1185">Reference proteome</keyword>
<accession>A0A4Q7UUW4</accession>
<evidence type="ECO:0000256" key="1">
    <source>
        <dbReference type="SAM" id="MobiDB-lite"/>
    </source>
</evidence>